<evidence type="ECO:0000313" key="7">
    <source>
        <dbReference type="EMBL" id="RDI59882.1"/>
    </source>
</evidence>
<sequence length="432" mass="46250">MTPAARISAAIEVLADIETRRRPATDALKDWGLSHRFAGSKDRAAIASLVYDALRRKSSAAWIMGEGTPRATVLGMLRLQRGLSVEAIAALCSGERFAPEPLTPAERDRLETASLGEAPAPVAGDFPEWIEPSLRRLFGDDLVPEMQALTARAPLDLRVNALKVSSREEAHDALPHLGAVETPLSPLGLRITPGEDGRGPAVQSEPEFLKGWIEIQDEGSQLAALLSAVTPGEQVVDLCAGGGGKTLALAAMMKNHGQIYATDNDARRLAPIHDRLTRAGVRNVQVRTPRGKADAVTDLDGRIDCVLVDAPCTGVGTWRRNPDAKWRLRPGSLETRRKEQAAVLDRAAALVKPGGRIVYITCSVLPEENDDALSDFLGRQEGFSPVPVPKVLQGAGLGRLDGAVRPTVLGLQLSPLKTGTDGFYVAVLRRSP</sequence>
<dbReference type="Proteomes" id="UP000254925">
    <property type="component" value="Unassembled WGS sequence"/>
</dbReference>
<gene>
    <name evidence="7" type="ORF">DES45_103138</name>
</gene>
<keyword evidence="3 5" id="KW-0949">S-adenosyl-L-methionine</keyword>
<reference evidence="7 8" key="1">
    <citation type="submission" date="2018-07" db="EMBL/GenBank/DDBJ databases">
        <title>Genomic Encyclopedia of Type Strains, Phase IV (KMG-IV): sequencing the most valuable type-strain genomes for metagenomic binning, comparative biology and taxonomic classification.</title>
        <authorList>
            <person name="Goeker M."/>
        </authorList>
    </citation>
    <scope>NUCLEOTIDE SEQUENCE [LARGE SCALE GENOMIC DNA]</scope>
    <source>
        <strain evidence="7 8">DSM 14364</strain>
    </source>
</reference>
<dbReference type="PRINTS" id="PR02008">
    <property type="entry name" value="RCMTFAMILY"/>
</dbReference>
<dbReference type="GO" id="GO:0001510">
    <property type="term" value="P:RNA methylation"/>
    <property type="evidence" value="ECO:0007669"/>
    <property type="project" value="InterPro"/>
</dbReference>
<comment type="caution">
    <text evidence="7">The sequence shown here is derived from an EMBL/GenBank/DDBJ whole genome shotgun (WGS) entry which is preliminary data.</text>
</comment>
<evidence type="ECO:0000256" key="2">
    <source>
        <dbReference type="ARBA" id="ARBA00022679"/>
    </source>
</evidence>
<dbReference type="SUPFAM" id="SSF53335">
    <property type="entry name" value="S-adenosyl-L-methionine-dependent methyltransferases"/>
    <property type="match status" value="1"/>
</dbReference>
<evidence type="ECO:0000313" key="8">
    <source>
        <dbReference type="Proteomes" id="UP000254925"/>
    </source>
</evidence>
<dbReference type="InterPro" id="IPR049560">
    <property type="entry name" value="MeTrfase_RsmB-F_NOP2_cat"/>
</dbReference>
<dbReference type="InterPro" id="IPR023267">
    <property type="entry name" value="RCMT"/>
</dbReference>
<evidence type="ECO:0000256" key="3">
    <source>
        <dbReference type="ARBA" id="ARBA00022691"/>
    </source>
</evidence>
<keyword evidence="4 5" id="KW-0694">RNA-binding</keyword>
<protein>
    <submittedName>
        <fullName evidence="7">16S rRNA (Cytosine967-C5)-methyltransferase</fullName>
    </submittedName>
</protein>
<accession>A0A370HMU1</accession>
<feature type="binding site" evidence="5">
    <location>
        <position position="263"/>
    </location>
    <ligand>
        <name>S-adenosyl-L-methionine</name>
        <dbReference type="ChEBI" id="CHEBI:59789"/>
    </ligand>
</feature>
<dbReference type="AlphaFoldDB" id="A0A370HMU1"/>
<feature type="active site" description="Nucleophile" evidence="5">
    <location>
        <position position="362"/>
    </location>
</feature>
<comment type="similarity">
    <text evidence="5">Belongs to the class I-like SAM-binding methyltransferase superfamily. RsmB/NOP family.</text>
</comment>
<dbReference type="Pfam" id="PF01189">
    <property type="entry name" value="Methyltr_RsmB-F"/>
    <property type="match status" value="1"/>
</dbReference>
<evidence type="ECO:0000256" key="1">
    <source>
        <dbReference type="ARBA" id="ARBA00022603"/>
    </source>
</evidence>
<dbReference type="EMBL" id="QQBB01000003">
    <property type="protein sequence ID" value="RDI59882.1"/>
    <property type="molecule type" value="Genomic_DNA"/>
</dbReference>
<evidence type="ECO:0000256" key="4">
    <source>
        <dbReference type="ARBA" id="ARBA00022884"/>
    </source>
</evidence>
<proteinExistence type="inferred from homology"/>
<dbReference type="CDD" id="cd02440">
    <property type="entry name" value="AdoMet_MTases"/>
    <property type="match status" value="1"/>
</dbReference>
<dbReference type="GO" id="GO:0008173">
    <property type="term" value="F:RNA methyltransferase activity"/>
    <property type="evidence" value="ECO:0007669"/>
    <property type="project" value="InterPro"/>
</dbReference>
<name>A0A370HMU1_9HYPH</name>
<dbReference type="InterPro" id="IPR029063">
    <property type="entry name" value="SAM-dependent_MTases_sf"/>
</dbReference>
<dbReference type="PROSITE" id="PS51686">
    <property type="entry name" value="SAM_MT_RSMB_NOP"/>
    <property type="match status" value="1"/>
</dbReference>
<evidence type="ECO:0000256" key="5">
    <source>
        <dbReference type="PROSITE-ProRule" id="PRU01023"/>
    </source>
</evidence>
<keyword evidence="1 5" id="KW-0489">Methyltransferase</keyword>
<feature type="domain" description="SAM-dependent MTase RsmB/NOP-type" evidence="6">
    <location>
        <begin position="145"/>
        <end position="431"/>
    </location>
</feature>
<dbReference type="InterPro" id="IPR001678">
    <property type="entry name" value="MeTrfase_RsmB-F_NOP2_dom"/>
</dbReference>
<comment type="caution">
    <text evidence="5">Lacks conserved residue(s) required for the propagation of feature annotation.</text>
</comment>
<keyword evidence="2 5" id="KW-0808">Transferase</keyword>
<dbReference type="GO" id="GO:0003723">
    <property type="term" value="F:RNA binding"/>
    <property type="evidence" value="ECO:0007669"/>
    <property type="project" value="UniProtKB-UniRule"/>
</dbReference>
<dbReference type="PANTHER" id="PTHR22807:SF53">
    <property type="entry name" value="RIBOSOMAL RNA SMALL SUBUNIT METHYLTRANSFERASE B-RELATED"/>
    <property type="match status" value="1"/>
</dbReference>
<keyword evidence="8" id="KW-1185">Reference proteome</keyword>
<dbReference type="PANTHER" id="PTHR22807">
    <property type="entry name" value="NOP2 YEAST -RELATED NOL1/NOP2/FMU SUN DOMAIN-CONTAINING"/>
    <property type="match status" value="1"/>
</dbReference>
<feature type="binding site" evidence="5">
    <location>
        <position position="309"/>
    </location>
    <ligand>
        <name>S-adenosyl-L-methionine</name>
        <dbReference type="ChEBI" id="CHEBI:59789"/>
    </ligand>
</feature>
<dbReference type="Gene3D" id="3.40.50.150">
    <property type="entry name" value="Vaccinia Virus protein VP39"/>
    <property type="match status" value="1"/>
</dbReference>
<evidence type="ECO:0000259" key="6">
    <source>
        <dbReference type="PROSITE" id="PS51686"/>
    </source>
</evidence>
<organism evidence="7 8">
    <name type="scientific">Microvirga subterranea</name>
    <dbReference type="NCBI Taxonomy" id="186651"/>
    <lineage>
        <taxon>Bacteria</taxon>
        <taxon>Pseudomonadati</taxon>
        <taxon>Pseudomonadota</taxon>
        <taxon>Alphaproteobacteria</taxon>
        <taxon>Hyphomicrobiales</taxon>
        <taxon>Methylobacteriaceae</taxon>
        <taxon>Microvirga</taxon>
    </lineage>
</organism>
<dbReference type="RefSeq" id="WP_114769608.1">
    <property type="nucleotide sequence ID" value="NZ_QQBB01000003.1"/>
</dbReference>
<dbReference type="OrthoDB" id="9810297at2"/>